<protein>
    <submittedName>
        <fullName evidence="2">Uncharacterized protein</fullName>
    </submittedName>
</protein>
<dbReference type="AlphaFoldDB" id="A0A0A8YV28"/>
<sequence length="36" mass="4422">MNCRLLTFSLLCRACLLHFRILVLWYHFSRVSSFFK</sequence>
<feature type="transmembrane region" description="Helical" evidence="1">
    <location>
        <begin position="6"/>
        <end position="28"/>
    </location>
</feature>
<evidence type="ECO:0000313" key="2">
    <source>
        <dbReference type="EMBL" id="JAD29258.1"/>
    </source>
</evidence>
<keyword evidence="1" id="KW-0812">Transmembrane</keyword>
<keyword evidence="1" id="KW-0472">Membrane</keyword>
<name>A0A0A8YV28_ARUDO</name>
<proteinExistence type="predicted"/>
<accession>A0A0A8YV28</accession>
<keyword evidence="1" id="KW-1133">Transmembrane helix</keyword>
<dbReference type="EMBL" id="GBRH01268637">
    <property type="protein sequence ID" value="JAD29258.1"/>
    <property type="molecule type" value="Transcribed_RNA"/>
</dbReference>
<organism evidence="2">
    <name type="scientific">Arundo donax</name>
    <name type="common">Giant reed</name>
    <name type="synonym">Donax arundinaceus</name>
    <dbReference type="NCBI Taxonomy" id="35708"/>
    <lineage>
        <taxon>Eukaryota</taxon>
        <taxon>Viridiplantae</taxon>
        <taxon>Streptophyta</taxon>
        <taxon>Embryophyta</taxon>
        <taxon>Tracheophyta</taxon>
        <taxon>Spermatophyta</taxon>
        <taxon>Magnoliopsida</taxon>
        <taxon>Liliopsida</taxon>
        <taxon>Poales</taxon>
        <taxon>Poaceae</taxon>
        <taxon>PACMAD clade</taxon>
        <taxon>Arundinoideae</taxon>
        <taxon>Arundineae</taxon>
        <taxon>Arundo</taxon>
    </lineage>
</organism>
<evidence type="ECO:0000256" key="1">
    <source>
        <dbReference type="SAM" id="Phobius"/>
    </source>
</evidence>
<reference evidence="2" key="1">
    <citation type="submission" date="2014-09" db="EMBL/GenBank/DDBJ databases">
        <authorList>
            <person name="Magalhaes I.L.F."/>
            <person name="Oliveira U."/>
            <person name="Santos F.R."/>
            <person name="Vidigal T.H.D.A."/>
            <person name="Brescovit A.D."/>
            <person name="Santos A.J."/>
        </authorList>
    </citation>
    <scope>NUCLEOTIDE SEQUENCE</scope>
    <source>
        <tissue evidence="2">Shoot tissue taken approximately 20 cm above the soil surface</tissue>
    </source>
</reference>
<reference evidence="2" key="2">
    <citation type="journal article" date="2015" name="Data Brief">
        <title>Shoot transcriptome of the giant reed, Arundo donax.</title>
        <authorList>
            <person name="Barrero R.A."/>
            <person name="Guerrero F.D."/>
            <person name="Moolhuijzen P."/>
            <person name="Goolsby J.A."/>
            <person name="Tidwell J."/>
            <person name="Bellgard S.E."/>
            <person name="Bellgard M.I."/>
        </authorList>
    </citation>
    <scope>NUCLEOTIDE SEQUENCE</scope>
    <source>
        <tissue evidence="2">Shoot tissue taken approximately 20 cm above the soil surface</tissue>
    </source>
</reference>